<keyword evidence="2" id="KW-1185">Reference proteome</keyword>
<dbReference type="AlphaFoldDB" id="A0A2B7X278"/>
<name>A0A2B7X278_POLH7</name>
<comment type="caution">
    <text evidence="1">The sequence shown here is derived from an EMBL/GenBank/DDBJ whole genome shotgun (WGS) entry which is preliminary data.</text>
</comment>
<sequence>MNYFGGRDRQIHNGLSQYTMGGELARCEKAKKGWQLHSLEMKEPHAIETATFHFGRPGHKRQVLQFEDLKDNEDAIRAVGQFCPAHEEDIRTKLNKMEQGRALATAYFHWHPDRNGRKILKNLIQGIRDKNPNWGDQLVQLDSISAFQRRSGWQIETLEHLESAVLDWYTARRQPLGCAYWCIVYSQMQGRPFFINHRYVGVLLDWRFDETMVCFALAEPVMRIYEGPKDKLGKFESLSAVALDECL</sequence>
<dbReference type="EMBL" id="PDNA01000218">
    <property type="protein sequence ID" value="PGH02852.1"/>
    <property type="molecule type" value="Genomic_DNA"/>
</dbReference>
<accession>A0A2B7X278</accession>
<proteinExistence type="predicted"/>
<evidence type="ECO:0000313" key="2">
    <source>
        <dbReference type="Proteomes" id="UP000224634"/>
    </source>
</evidence>
<gene>
    <name evidence="1" type="ORF">AJ80_08802</name>
</gene>
<dbReference type="Proteomes" id="UP000224634">
    <property type="component" value="Unassembled WGS sequence"/>
</dbReference>
<reference evidence="1 2" key="1">
    <citation type="submission" date="2017-10" db="EMBL/GenBank/DDBJ databases">
        <title>Comparative genomics in systemic dimorphic fungi from Ajellomycetaceae.</title>
        <authorList>
            <person name="Munoz J.F."/>
            <person name="Mcewen J.G."/>
            <person name="Clay O.K."/>
            <person name="Cuomo C.A."/>
        </authorList>
    </citation>
    <scope>NUCLEOTIDE SEQUENCE [LARGE SCALE GENOMIC DNA]</scope>
    <source>
        <strain evidence="1 2">UAMH7299</strain>
    </source>
</reference>
<evidence type="ECO:0000313" key="1">
    <source>
        <dbReference type="EMBL" id="PGH02852.1"/>
    </source>
</evidence>
<protein>
    <submittedName>
        <fullName evidence="1">Uncharacterized protein</fullName>
    </submittedName>
</protein>
<organism evidence="1 2">
    <name type="scientific">Polytolypa hystricis (strain UAMH7299)</name>
    <dbReference type="NCBI Taxonomy" id="1447883"/>
    <lineage>
        <taxon>Eukaryota</taxon>
        <taxon>Fungi</taxon>
        <taxon>Dikarya</taxon>
        <taxon>Ascomycota</taxon>
        <taxon>Pezizomycotina</taxon>
        <taxon>Eurotiomycetes</taxon>
        <taxon>Eurotiomycetidae</taxon>
        <taxon>Onygenales</taxon>
        <taxon>Onygenales incertae sedis</taxon>
        <taxon>Polytolypa</taxon>
    </lineage>
</organism>